<dbReference type="Gene3D" id="4.10.70.10">
    <property type="entry name" value="Disintegrin domain"/>
    <property type="match status" value="1"/>
</dbReference>
<feature type="binding site" evidence="1">
    <location>
        <position position="389"/>
    </location>
    <ligand>
        <name>Zn(2+)</name>
        <dbReference type="ChEBI" id="CHEBI:29105"/>
        <note>catalytic</note>
    </ligand>
</feature>
<feature type="domain" description="Disintegrin" evidence="3">
    <location>
        <begin position="445"/>
        <end position="537"/>
    </location>
</feature>
<evidence type="ECO:0000256" key="2">
    <source>
        <dbReference type="SAM" id="Phobius"/>
    </source>
</evidence>
<evidence type="ECO:0000259" key="4">
    <source>
        <dbReference type="PROSITE" id="PS50215"/>
    </source>
</evidence>
<dbReference type="GO" id="GO:0005886">
    <property type="term" value="C:plasma membrane"/>
    <property type="evidence" value="ECO:0007669"/>
    <property type="project" value="TreeGrafter"/>
</dbReference>
<keyword evidence="2" id="KW-0812">Transmembrane</keyword>
<dbReference type="SUPFAM" id="SSF55486">
    <property type="entry name" value="Metalloproteases ('zincins'), catalytic domain"/>
    <property type="match status" value="1"/>
</dbReference>
<feature type="binding site" evidence="1">
    <location>
        <position position="383"/>
    </location>
    <ligand>
        <name>Zn(2+)</name>
        <dbReference type="ChEBI" id="CHEBI:29105"/>
        <note>catalytic</note>
    </ligand>
</feature>
<keyword evidence="6" id="KW-1185">Reference proteome</keyword>
<comment type="caution">
    <text evidence="1">Lacks conserved residue(s) required for the propagation of feature annotation.</text>
</comment>
<keyword evidence="5" id="KW-0401">Integrin</keyword>
<dbReference type="InterPro" id="IPR051489">
    <property type="entry name" value="ADAM_Metalloproteinase"/>
</dbReference>
<dbReference type="InterPro" id="IPR024079">
    <property type="entry name" value="MetalloPept_cat_dom_sf"/>
</dbReference>
<feature type="binding site" evidence="1">
    <location>
        <position position="379"/>
    </location>
    <ligand>
        <name>Zn(2+)</name>
        <dbReference type="ChEBI" id="CHEBI:29105"/>
        <note>catalytic</note>
    </ligand>
</feature>
<reference evidence="5 6" key="1">
    <citation type="journal article" date="2019" name="Sci. Rep.">
        <title>Orb-weaving spider Araneus ventricosus genome elucidates the spidroin gene catalogue.</title>
        <authorList>
            <person name="Kono N."/>
            <person name="Nakamura H."/>
            <person name="Ohtoshi R."/>
            <person name="Moran D.A.P."/>
            <person name="Shinohara A."/>
            <person name="Yoshida Y."/>
            <person name="Fujiwara M."/>
            <person name="Mori M."/>
            <person name="Tomita M."/>
            <person name="Arakawa K."/>
        </authorList>
    </citation>
    <scope>NUCLEOTIDE SEQUENCE [LARGE SCALE GENOMIC DNA]</scope>
</reference>
<dbReference type="OrthoDB" id="6437438at2759"/>
<organism evidence="5 6">
    <name type="scientific">Araneus ventricosus</name>
    <name type="common">Orbweaver spider</name>
    <name type="synonym">Epeira ventricosa</name>
    <dbReference type="NCBI Taxonomy" id="182803"/>
    <lineage>
        <taxon>Eukaryota</taxon>
        <taxon>Metazoa</taxon>
        <taxon>Ecdysozoa</taxon>
        <taxon>Arthropoda</taxon>
        <taxon>Chelicerata</taxon>
        <taxon>Arachnida</taxon>
        <taxon>Araneae</taxon>
        <taxon>Araneomorphae</taxon>
        <taxon>Entelegynae</taxon>
        <taxon>Araneoidea</taxon>
        <taxon>Araneidae</taxon>
        <taxon>Araneus</taxon>
    </lineage>
</organism>
<dbReference type="Pfam" id="PF13688">
    <property type="entry name" value="Reprolysin_5"/>
    <property type="match status" value="1"/>
</dbReference>
<dbReference type="PANTHER" id="PTHR45702:SF2">
    <property type="entry name" value="KUZBANIAN, ISOFORM A"/>
    <property type="match status" value="1"/>
</dbReference>
<evidence type="ECO:0000313" key="6">
    <source>
        <dbReference type="Proteomes" id="UP000499080"/>
    </source>
</evidence>
<dbReference type="PROSITE" id="PS50214">
    <property type="entry name" value="DISINTEGRIN_2"/>
    <property type="match status" value="1"/>
</dbReference>
<dbReference type="Proteomes" id="UP000499080">
    <property type="component" value="Unassembled WGS sequence"/>
</dbReference>
<dbReference type="InterPro" id="IPR001762">
    <property type="entry name" value="Disintegrin_dom"/>
</dbReference>
<name>A0A4Y2EXW0_ARAVE</name>
<dbReference type="GO" id="GO:0004222">
    <property type="term" value="F:metalloendopeptidase activity"/>
    <property type="evidence" value="ECO:0007669"/>
    <property type="project" value="InterPro"/>
</dbReference>
<dbReference type="EMBL" id="BGPR01000739">
    <property type="protein sequence ID" value="GBM33691.1"/>
    <property type="molecule type" value="Genomic_DNA"/>
</dbReference>
<comment type="caution">
    <text evidence="5">The sequence shown here is derived from an EMBL/GenBank/DDBJ whole genome shotgun (WGS) entry which is preliminary data.</text>
</comment>
<dbReference type="InterPro" id="IPR036436">
    <property type="entry name" value="Disintegrin_dom_sf"/>
</dbReference>
<dbReference type="PANTHER" id="PTHR45702">
    <property type="entry name" value="ADAM10/ADAM17 METALLOPEPTIDASE FAMILY MEMBER"/>
    <property type="match status" value="1"/>
</dbReference>
<keyword evidence="1" id="KW-0862">Zinc</keyword>
<dbReference type="GO" id="GO:0006509">
    <property type="term" value="P:membrane protein ectodomain proteolysis"/>
    <property type="evidence" value="ECO:0007669"/>
    <property type="project" value="TreeGrafter"/>
</dbReference>
<dbReference type="SMART" id="SM00050">
    <property type="entry name" value="DISIN"/>
    <property type="match status" value="1"/>
</dbReference>
<evidence type="ECO:0000313" key="5">
    <source>
        <dbReference type="EMBL" id="GBM33691.1"/>
    </source>
</evidence>
<sequence>MTFLNQRTITLLNSVLMASFYFPAGTCETKSFYEYLSSYEMAECQVVKYKNKRSVNSMRSEDMNLDRTIEIKLKSASKTFNLLLFEDKLFNNISFSSSLASEDRIGKNSFTRFYEGVLKDKPLRTSVIGYLHGGTFCGTVFEENATYFIQPFKLLKPIATFSNKVVIYKSENLNLPFENNSSEFLSRISNVTINSTIIREGISFENKTSDLFCEIEIVADHTLYQFFKEDSDQLSAYLYLHAKHADKIFRKTDFNMDGKPDGIRISVAGMYIYKAANDSNYPMISAVTLSDYLTKFVTRKQEPQFCLSISMSYRSFRGSTIGEAFRPDMTYPNIAGGICEQTLTDQDENRVNFNVAAINLRLEEKPLLPLAVTLLAFTHEIGHGFGSDHDDPMYKPCSPDRPIGKYLMHPKTLPANEQRPEFSPCSRRAMRGVLRERGGCLKPKTPTCGNGIKEDSEECDCGWTAICDSIDPCCNPSDVQFPAIGCTFKGNDSECSHKESDCCTENCTVNTDTETLCYSGTSKCIASYCDGIDPECPVPKENLMDYSCSLKPLTCKDGACNESVCALKNREECNCTHNILQECLICCRTDEGCVPASDVGILNPAGGKYVRRRGTPCSFGIYHCDAGGRCVDPNIVEKPAKRKRSVVLVIFLSLLAVIATGIFFLVLYKSASAINLENLLLLRNHI</sequence>
<feature type="domain" description="Peptidase M12B" evidence="4">
    <location>
        <begin position="211"/>
        <end position="446"/>
    </location>
</feature>
<dbReference type="GO" id="GO:0007219">
    <property type="term" value="P:Notch signaling pathway"/>
    <property type="evidence" value="ECO:0007669"/>
    <property type="project" value="TreeGrafter"/>
</dbReference>
<feature type="active site" evidence="1">
    <location>
        <position position="380"/>
    </location>
</feature>
<dbReference type="AlphaFoldDB" id="A0A4Y2EXW0"/>
<gene>
    <name evidence="5" type="primary">sup-17_2</name>
    <name evidence="5" type="ORF">AVEN_54821_1</name>
</gene>
<keyword evidence="1" id="KW-0479">Metal-binding</keyword>
<evidence type="ECO:0000259" key="3">
    <source>
        <dbReference type="PROSITE" id="PS50214"/>
    </source>
</evidence>
<keyword evidence="2" id="KW-1133">Transmembrane helix</keyword>
<feature type="transmembrane region" description="Helical" evidence="2">
    <location>
        <begin position="646"/>
        <end position="668"/>
    </location>
</feature>
<dbReference type="GO" id="GO:0046872">
    <property type="term" value="F:metal ion binding"/>
    <property type="evidence" value="ECO:0007669"/>
    <property type="project" value="UniProtKB-KW"/>
</dbReference>
<dbReference type="InterPro" id="IPR001590">
    <property type="entry name" value="Peptidase_M12B"/>
</dbReference>
<dbReference type="PROSITE" id="PS50215">
    <property type="entry name" value="ADAM_MEPRO"/>
    <property type="match status" value="1"/>
</dbReference>
<accession>A0A4Y2EXW0</accession>
<dbReference type="Gene3D" id="3.40.390.10">
    <property type="entry name" value="Collagenase (Catalytic Domain)"/>
    <property type="match status" value="1"/>
</dbReference>
<protein>
    <submittedName>
        <fullName evidence="5">Disintegrin and metalloproteinase domain-containing protein 10</fullName>
    </submittedName>
</protein>
<proteinExistence type="predicted"/>
<dbReference type="GO" id="GO:0007229">
    <property type="term" value="P:integrin-mediated signaling pathway"/>
    <property type="evidence" value="ECO:0007669"/>
    <property type="project" value="UniProtKB-KW"/>
</dbReference>
<evidence type="ECO:0000256" key="1">
    <source>
        <dbReference type="PROSITE-ProRule" id="PRU00276"/>
    </source>
</evidence>
<keyword evidence="2" id="KW-0472">Membrane</keyword>